<dbReference type="Pfam" id="PF20684">
    <property type="entry name" value="Fung_rhodopsin"/>
    <property type="match status" value="1"/>
</dbReference>
<keyword evidence="2 7" id="KW-0812">Transmembrane</keyword>
<feature type="transmembrane region" description="Helical" evidence="7">
    <location>
        <begin position="89"/>
        <end position="115"/>
    </location>
</feature>
<evidence type="ECO:0000256" key="3">
    <source>
        <dbReference type="ARBA" id="ARBA00022989"/>
    </source>
</evidence>
<keyword evidence="3 7" id="KW-1133">Transmembrane helix</keyword>
<comment type="subcellular location">
    <subcellularLocation>
        <location evidence="1">Membrane</location>
        <topology evidence="1">Multi-pass membrane protein</topology>
    </subcellularLocation>
</comment>
<evidence type="ECO:0000313" key="9">
    <source>
        <dbReference type="EMBL" id="RPA79038.1"/>
    </source>
</evidence>
<dbReference type="EMBL" id="ML119704">
    <property type="protein sequence ID" value="RPA79038.1"/>
    <property type="molecule type" value="Genomic_DNA"/>
</dbReference>
<evidence type="ECO:0000256" key="7">
    <source>
        <dbReference type="SAM" id="Phobius"/>
    </source>
</evidence>
<dbReference type="InterPro" id="IPR052337">
    <property type="entry name" value="SAT4-like"/>
</dbReference>
<feature type="transmembrane region" description="Helical" evidence="7">
    <location>
        <begin position="245"/>
        <end position="264"/>
    </location>
</feature>
<gene>
    <name evidence="9" type="ORF">BJ508DRAFT_150421</name>
</gene>
<evidence type="ECO:0000256" key="4">
    <source>
        <dbReference type="ARBA" id="ARBA00023136"/>
    </source>
</evidence>
<dbReference type="STRING" id="1160509.A0A3N4I2Z8"/>
<evidence type="ECO:0000313" key="10">
    <source>
        <dbReference type="Proteomes" id="UP000275078"/>
    </source>
</evidence>
<dbReference type="InterPro" id="IPR049326">
    <property type="entry name" value="Rhodopsin_dom_fungi"/>
</dbReference>
<feature type="transmembrane region" description="Helical" evidence="7">
    <location>
        <begin position="49"/>
        <end position="68"/>
    </location>
</feature>
<evidence type="ECO:0000259" key="8">
    <source>
        <dbReference type="Pfam" id="PF20684"/>
    </source>
</evidence>
<accession>A0A3N4I2Z8</accession>
<keyword evidence="10" id="KW-1185">Reference proteome</keyword>
<dbReference type="OrthoDB" id="5342292at2759"/>
<dbReference type="Proteomes" id="UP000275078">
    <property type="component" value="Unassembled WGS sequence"/>
</dbReference>
<feature type="transmembrane region" description="Helical" evidence="7">
    <location>
        <begin position="284"/>
        <end position="307"/>
    </location>
</feature>
<sequence>MDFAMLLKRADVDGSRPLTGTFAAPGDPNFQARGPKGEIPNYINPETKAPMIIGVSITFTVVSLLFLITRVYSRIRILRKVGLEDYLLIFSWVQAAFFVFCCCYSTTQGVGYHWWDLKPEVLYGTPKFPAQYISTFAYTTVTTCIKLSILIFYLRLTPDVTFNRLVKFTMVFVFLTGFYNVPANIFQCTPIRRAWSPATPGKCIDQMALWISQSVLHVVTDIMIFLLPMPLVARSQMPIRQKTQALIIFALGLILVIASVIKLQNNIMGMHMTKEEMLDFTWTGSAAMIWVTMEVNLGIIVACLPGIRPILSLLFPRWFQDYSGNSSPTPASPIEFRSKASPDVSVDDANADTSEVFQVVVVDEQGRKGELEVRENIRRGRRKSFMGLLKEGKVIKMTLLKSKSDRSSQLQTGVKGESTQDIVEKGNGL</sequence>
<feature type="region of interest" description="Disordered" evidence="6">
    <location>
        <begin position="406"/>
        <end position="429"/>
    </location>
</feature>
<feature type="transmembrane region" description="Helical" evidence="7">
    <location>
        <begin position="168"/>
        <end position="187"/>
    </location>
</feature>
<evidence type="ECO:0000256" key="1">
    <source>
        <dbReference type="ARBA" id="ARBA00004141"/>
    </source>
</evidence>
<feature type="compositionally biased region" description="Polar residues" evidence="6">
    <location>
        <begin position="407"/>
        <end position="421"/>
    </location>
</feature>
<feature type="domain" description="Rhodopsin" evidence="8">
    <location>
        <begin position="70"/>
        <end position="312"/>
    </location>
</feature>
<evidence type="ECO:0000256" key="6">
    <source>
        <dbReference type="SAM" id="MobiDB-lite"/>
    </source>
</evidence>
<dbReference type="PANTHER" id="PTHR33048:SF47">
    <property type="entry name" value="INTEGRAL MEMBRANE PROTEIN-RELATED"/>
    <property type="match status" value="1"/>
</dbReference>
<proteinExistence type="inferred from homology"/>
<name>A0A3N4I2Z8_ASCIM</name>
<dbReference type="PANTHER" id="PTHR33048">
    <property type="entry name" value="PTH11-LIKE INTEGRAL MEMBRANE PROTEIN (AFU_ORTHOLOGUE AFUA_5G11245)"/>
    <property type="match status" value="1"/>
</dbReference>
<comment type="similarity">
    <text evidence="5">Belongs to the SAT4 family.</text>
</comment>
<evidence type="ECO:0000256" key="2">
    <source>
        <dbReference type="ARBA" id="ARBA00022692"/>
    </source>
</evidence>
<organism evidence="9 10">
    <name type="scientific">Ascobolus immersus RN42</name>
    <dbReference type="NCBI Taxonomy" id="1160509"/>
    <lineage>
        <taxon>Eukaryota</taxon>
        <taxon>Fungi</taxon>
        <taxon>Dikarya</taxon>
        <taxon>Ascomycota</taxon>
        <taxon>Pezizomycotina</taxon>
        <taxon>Pezizomycetes</taxon>
        <taxon>Pezizales</taxon>
        <taxon>Ascobolaceae</taxon>
        <taxon>Ascobolus</taxon>
    </lineage>
</organism>
<dbReference type="GO" id="GO:0016020">
    <property type="term" value="C:membrane"/>
    <property type="evidence" value="ECO:0007669"/>
    <property type="project" value="UniProtKB-SubCell"/>
</dbReference>
<evidence type="ECO:0000256" key="5">
    <source>
        <dbReference type="ARBA" id="ARBA00038359"/>
    </source>
</evidence>
<feature type="transmembrane region" description="Helical" evidence="7">
    <location>
        <begin position="207"/>
        <end position="233"/>
    </location>
</feature>
<feature type="transmembrane region" description="Helical" evidence="7">
    <location>
        <begin position="135"/>
        <end position="156"/>
    </location>
</feature>
<keyword evidence="4 7" id="KW-0472">Membrane</keyword>
<dbReference type="AlphaFoldDB" id="A0A3N4I2Z8"/>
<protein>
    <recommendedName>
        <fullName evidence="8">Rhodopsin domain-containing protein</fullName>
    </recommendedName>
</protein>
<reference evidence="9 10" key="1">
    <citation type="journal article" date="2018" name="Nat. Ecol. Evol.">
        <title>Pezizomycetes genomes reveal the molecular basis of ectomycorrhizal truffle lifestyle.</title>
        <authorList>
            <person name="Murat C."/>
            <person name="Payen T."/>
            <person name="Noel B."/>
            <person name="Kuo A."/>
            <person name="Morin E."/>
            <person name="Chen J."/>
            <person name="Kohler A."/>
            <person name="Krizsan K."/>
            <person name="Balestrini R."/>
            <person name="Da Silva C."/>
            <person name="Montanini B."/>
            <person name="Hainaut M."/>
            <person name="Levati E."/>
            <person name="Barry K.W."/>
            <person name="Belfiori B."/>
            <person name="Cichocki N."/>
            <person name="Clum A."/>
            <person name="Dockter R.B."/>
            <person name="Fauchery L."/>
            <person name="Guy J."/>
            <person name="Iotti M."/>
            <person name="Le Tacon F."/>
            <person name="Lindquist E.A."/>
            <person name="Lipzen A."/>
            <person name="Malagnac F."/>
            <person name="Mello A."/>
            <person name="Molinier V."/>
            <person name="Miyauchi S."/>
            <person name="Poulain J."/>
            <person name="Riccioni C."/>
            <person name="Rubini A."/>
            <person name="Sitrit Y."/>
            <person name="Splivallo R."/>
            <person name="Traeger S."/>
            <person name="Wang M."/>
            <person name="Zifcakova L."/>
            <person name="Wipf D."/>
            <person name="Zambonelli A."/>
            <person name="Paolocci F."/>
            <person name="Nowrousian M."/>
            <person name="Ottonello S."/>
            <person name="Baldrian P."/>
            <person name="Spatafora J.W."/>
            <person name="Henrissat B."/>
            <person name="Nagy L.G."/>
            <person name="Aury J.M."/>
            <person name="Wincker P."/>
            <person name="Grigoriev I.V."/>
            <person name="Bonfante P."/>
            <person name="Martin F.M."/>
        </authorList>
    </citation>
    <scope>NUCLEOTIDE SEQUENCE [LARGE SCALE GENOMIC DNA]</scope>
    <source>
        <strain evidence="9 10">RN42</strain>
    </source>
</reference>